<comment type="caution">
    <text evidence="4">The sequence shown here is derived from an EMBL/GenBank/DDBJ whole genome shotgun (WGS) entry which is preliminary data.</text>
</comment>
<reference evidence="4" key="1">
    <citation type="submission" date="2017-08" db="EMBL/GenBank/DDBJ databases">
        <authorList>
            <person name="Polle J.E."/>
            <person name="Barry K."/>
            <person name="Cushman J."/>
            <person name="Schmutz J."/>
            <person name="Tran D."/>
            <person name="Hathwaick L.T."/>
            <person name="Yim W.C."/>
            <person name="Jenkins J."/>
            <person name="Mckie-Krisberg Z.M."/>
            <person name="Prochnik S."/>
            <person name="Lindquist E."/>
            <person name="Dockter R.B."/>
            <person name="Adam C."/>
            <person name="Molina H."/>
            <person name="Bunkerborg J."/>
            <person name="Jin E."/>
            <person name="Buchheim M."/>
            <person name="Magnuson J."/>
        </authorList>
    </citation>
    <scope>NUCLEOTIDE SEQUENCE</scope>
    <source>
        <strain evidence="4">CCAP 19/18</strain>
    </source>
</reference>
<organism evidence="4 5">
    <name type="scientific">Dunaliella salina</name>
    <name type="common">Green alga</name>
    <name type="synonym">Protococcus salinus</name>
    <dbReference type="NCBI Taxonomy" id="3046"/>
    <lineage>
        <taxon>Eukaryota</taxon>
        <taxon>Viridiplantae</taxon>
        <taxon>Chlorophyta</taxon>
        <taxon>core chlorophytes</taxon>
        <taxon>Chlorophyceae</taxon>
        <taxon>CS clade</taxon>
        <taxon>Chlamydomonadales</taxon>
        <taxon>Dunaliellaceae</taxon>
        <taxon>Dunaliella</taxon>
    </lineage>
</organism>
<feature type="region of interest" description="Disordered" evidence="1">
    <location>
        <begin position="69"/>
        <end position="92"/>
    </location>
</feature>
<sequence>MLQTQQRVVSSRPACLQAGLPARPNLAQGVARPAALPPLPRRRVILKAQEEDPDAALEARLARLRQAKGATPYNQGAKSETAKPQQTQAGEKPQYNFEGETLYYEGPPHRGDLIVNLALGTTLLWLPLTIAAIGRAAFVWYRFTDKRLSVKTSAPWSNEQTDVAYQEVKDIKSVGRGVGLWGDMVVVLNDDSKVEMRSLDRFLELKEYILKRRDELAPSRPPPKQMAAELSQEELLGEEPSKKGFARK</sequence>
<proteinExistence type="predicted"/>
<evidence type="ECO:0000256" key="2">
    <source>
        <dbReference type="SAM" id="Phobius"/>
    </source>
</evidence>
<accession>A0ABQ7G201</accession>
<dbReference type="Proteomes" id="UP000815325">
    <property type="component" value="Unassembled WGS sequence"/>
</dbReference>
<protein>
    <recommendedName>
        <fullName evidence="3">YdbS-like PH domain-containing protein</fullName>
    </recommendedName>
</protein>
<dbReference type="PANTHER" id="PTHR35688">
    <property type="entry name" value="NAD(P)-LINKED OXIDOREDUCTASE SUPERFAMILY PROTEIN"/>
    <property type="match status" value="1"/>
</dbReference>
<evidence type="ECO:0000259" key="3">
    <source>
        <dbReference type="Pfam" id="PF03703"/>
    </source>
</evidence>
<keyword evidence="2" id="KW-0472">Membrane</keyword>
<keyword evidence="2" id="KW-0812">Transmembrane</keyword>
<gene>
    <name evidence="4" type="ORF">DUNSADRAFT_17305</name>
</gene>
<keyword evidence="5" id="KW-1185">Reference proteome</keyword>
<dbReference type="Pfam" id="PF03703">
    <property type="entry name" value="bPH_2"/>
    <property type="match status" value="1"/>
</dbReference>
<evidence type="ECO:0000313" key="5">
    <source>
        <dbReference type="Proteomes" id="UP000815325"/>
    </source>
</evidence>
<dbReference type="PANTHER" id="PTHR35688:SF2">
    <property type="entry name" value="NAD(P)-LINKED OXIDOREDUCTASE SUPERFAMILY PROTEIN"/>
    <property type="match status" value="1"/>
</dbReference>
<dbReference type="InterPro" id="IPR005182">
    <property type="entry name" value="YdbS-like_PH"/>
</dbReference>
<feature type="transmembrane region" description="Helical" evidence="2">
    <location>
        <begin position="113"/>
        <end position="141"/>
    </location>
</feature>
<dbReference type="EMBL" id="MU070269">
    <property type="protein sequence ID" value="KAF5828631.1"/>
    <property type="molecule type" value="Genomic_DNA"/>
</dbReference>
<evidence type="ECO:0000313" key="4">
    <source>
        <dbReference type="EMBL" id="KAF5828631.1"/>
    </source>
</evidence>
<feature type="region of interest" description="Disordered" evidence="1">
    <location>
        <begin position="216"/>
        <end position="248"/>
    </location>
</feature>
<name>A0ABQ7G201_DUNSA</name>
<feature type="domain" description="YdbS-like PH" evidence="3">
    <location>
        <begin position="138"/>
        <end position="209"/>
    </location>
</feature>
<keyword evidence="2" id="KW-1133">Transmembrane helix</keyword>
<evidence type="ECO:0000256" key="1">
    <source>
        <dbReference type="SAM" id="MobiDB-lite"/>
    </source>
</evidence>
<feature type="compositionally biased region" description="Polar residues" evidence="1">
    <location>
        <begin position="72"/>
        <end position="89"/>
    </location>
</feature>